<dbReference type="Proteomes" id="UP001295423">
    <property type="component" value="Unassembled WGS sequence"/>
</dbReference>
<reference evidence="1" key="1">
    <citation type="submission" date="2023-08" db="EMBL/GenBank/DDBJ databases">
        <authorList>
            <person name="Audoor S."/>
            <person name="Bilcke G."/>
        </authorList>
    </citation>
    <scope>NUCLEOTIDE SEQUENCE</scope>
</reference>
<organism evidence="1 2">
    <name type="scientific">Cylindrotheca closterium</name>
    <dbReference type="NCBI Taxonomy" id="2856"/>
    <lineage>
        <taxon>Eukaryota</taxon>
        <taxon>Sar</taxon>
        <taxon>Stramenopiles</taxon>
        <taxon>Ochrophyta</taxon>
        <taxon>Bacillariophyta</taxon>
        <taxon>Bacillariophyceae</taxon>
        <taxon>Bacillariophycidae</taxon>
        <taxon>Bacillariales</taxon>
        <taxon>Bacillariaceae</taxon>
        <taxon>Cylindrotheca</taxon>
    </lineage>
</organism>
<name>A0AAD2CY67_9STRA</name>
<dbReference type="AlphaFoldDB" id="A0AAD2CY67"/>
<protein>
    <submittedName>
        <fullName evidence="1">Uncharacterized protein</fullName>
    </submittedName>
</protein>
<evidence type="ECO:0000313" key="1">
    <source>
        <dbReference type="EMBL" id="CAJ1941433.1"/>
    </source>
</evidence>
<accession>A0AAD2CY67</accession>
<comment type="caution">
    <text evidence="1">The sequence shown here is derived from an EMBL/GenBank/DDBJ whole genome shotgun (WGS) entry which is preliminary data.</text>
</comment>
<proteinExistence type="predicted"/>
<gene>
    <name evidence="1" type="ORF">CYCCA115_LOCUS7517</name>
</gene>
<dbReference type="EMBL" id="CAKOGP040001006">
    <property type="protein sequence ID" value="CAJ1941433.1"/>
    <property type="molecule type" value="Genomic_DNA"/>
</dbReference>
<evidence type="ECO:0000313" key="2">
    <source>
        <dbReference type="Proteomes" id="UP001295423"/>
    </source>
</evidence>
<sequence>MTKILVLPGVPDGEELTLPTIITSIDLSDGEELAPPTKIKSSDNWTIKTVVYSSEDESDIEDVLLGNWDLIGQFFLLSPDESYVRRVKIVELNYKHNRNKDIQPAHIQLCLNIDKGEYERVMAYHNIHKWSEIDADTPIVWKLKRVVCRHHYIRLEHPSYLGLTYCMAIGWKHGENTPEPLSITGADDSVTYTIHARNHNLLESQGCKLLVNIVKDKKKLLCPTNQVKPRLLHTTSPKYMYYYEIQKEHNGVLQLDKLHGNTNWKHATKVKIDLLARYKVLVDMGRGIPTPKDHQKFQVRHANALKHCDKHKPRLLPYGDFTYIPPNKTKPYCLLTDQLVAGIVGNRFWRTSDKRLACRRPNQLTTLWPIKP</sequence>
<keyword evidence="2" id="KW-1185">Reference proteome</keyword>